<dbReference type="PROSITE" id="PS51935">
    <property type="entry name" value="NLPC_P60"/>
    <property type="match status" value="1"/>
</dbReference>
<keyword evidence="4" id="KW-0788">Thiol protease</keyword>
<dbReference type="RefSeq" id="WP_214160712.1">
    <property type="nucleotide sequence ID" value="NZ_JAHBAY010000024.1"/>
</dbReference>
<feature type="transmembrane region" description="Helical" evidence="5">
    <location>
        <begin position="6"/>
        <end position="32"/>
    </location>
</feature>
<evidence type="ECO:0000313" key="8">
    <source>
        <dbReference type="Proteomes" id="UP001197247"/>
    </source>
</evidence>
<comment type="caution">
    <text evidence="7">The sequence shown here is derived from an EMBL/GenBank/DDBJ whole genome shotgun (WGS) entry which is preliminary data.</text>
</comment>
<dbReference type="PANTHER" id="PTHR47053:SF1">
    <property type="entry name" value="MUREIN DD-ENDOPEPTIDASE MEPH-RELATED"/>
    <property type="match status" value="1"/>
</dbReference>
<accession>A0ABS5TTR6</accession>
<comment type="similarity">
    <text evidence="1">Belongs to the peptidase C40 family.</text>
</comment>
<keyword evidence="5" id="KW-0812">Transmembrane</keyword>
<feature type="domain" description="NlpC/P60" evidence="6">
    <location>
        <begin position="232"/>
        <end position="355"/>
    </location>
</feature>
<evidence type="ECO:0000313" key="7">
    <source>
        <dbReference type="EMBL" id="MBT0774173.1"/>
    </source>
</evidence>
<evidence type="ECO:0000256" key="3">
    <source>
        <dbReference type="ARBA" id="ARBA00022801"/>
    </source>
</evidence>
<organism evidence="7 8">
    <name type="scientific">Kineosporia corallincola</name>
    <dbReference type="NCBI Taxonomy" id="2835133"/>
    <lineage>
        <taxon>Bacteria</taxon>
        <taxon>Bacillati</taxon>
        <taxon>Actinomycetota</taxon>
        <taxon>Actinomycetes</taxon>
        <taxon>Kineosporiales</taxon>
        <taxon>Kineosporiaceae</taxon>
        <taxon>Kineosporia</taxon>
    </lineage>
</organism>
<evidence type="ECO:0000259" key="6">
    <source>
        <dbReference type="PROSITE" id="PS51935"/>
    </source>
</evidence>
<dbReference type="InterPro" id="IPR038765">
    <property type="entry name" value="Papain-like_cys_pep_sf"/>
</dbReference>
<name>A0ABS5TTR6_9ACTN</name>
<dbReference type="InterPro" id="IPR000064">
    <property type="entry name" value="NLP_P60_dom"/>
</dbReference>
<dbReference type="Pfam" id="PF00877">
    <property type="entry name" value="NLPC_P60"/>
    <property type="match status" value="1"/>
</dbReference>
<dbReference type="InterPro" id="IPR051202">
    <property type="entry name" value="Peptidase_C40"/>
</dbReference>
<dbReference type="SUPFAM" id="SSF54001">
    <property type="entry name" value="Cysteine proteinases"/>
    <property type="match status" value="1"/>
</dbReference>
<evidence type="ECO:0000256" key="2">
    <source>
        <dbReference type="ARBA" id="ARBA00022670"/>
    </source>
</evidence>
<evidence type="ECO:0000256" key="1">
    <source>
        <dbReference type="ARBA" id="ARBA00007074"/>
    </source>
</evidence>
<gene>
    <name evidence="7" type="ORF">KIH74_34830</name>
</gene>
<evidence type="ECO:0000256" key="5">
    <source>
        <dbReference type="SAM" id="Phobius"/>
    </source>
</evidence>
<dbReference type="EMBL" id="JAHBAY010000024">
    <property type="protein sequence ID" value="MBT0774173.1"/>
    <property type="molecule type" value="Genomic_DNA"/>
</dbReference>
<proteinExistence type="inferred from homology"/>
<keyword evidence="2" id="KW-0645">Protease</keyword>
<sequence length="356" mass="37540">MDDERVGYLLLGSIVMIVLGVVAVSVLMRAALDAAAFPARLPYEAAQGLLETCTGGPDDEPDSTEMTRLLEAFDEQQRQYAAVIVRTGQDLKVPMRGWVIAVATAVQESGLRNLAHGDQAGPDSRGLFQQRAAWGPATARSDPHQATTMFYTGGRAGQPGLLDVTGWQGMSVTHAAQAVQHSARPGAYAEHEKQALALVLDALSDHQGQASIASILTRLCSGLTDAPQRQAGKAVQTAIGFARAQLGQPYLWGGDGPDAGEDGFDCSGLTRAAYAAAGITLPRTAQAQYDHGPGVSLNDLQPGDLVFFGADPSTVTHVGLYLGGHRMIDAPHTGAVVRIEDHRWSTLLGATRPATR</sequence>
<keyword evidence="5" id="KW-0472">Membrane</keyword>
<dbReference type="Proteomes" id="UP001197247">
    <property type="component" value="Unassembled WGS sequence"/>
</dbReference>
<keyword evidence="5" id="KW-1133">Transmembrane helix</keyword>
<dbReference type="Gene3D" id="3.90.1720.10">
    <property type="entry name" value="endopeptidase domain like (from Nostoc punctiforme)"/>
    <property type="match status" value="1"/>
</dbReference>
<keyword evidence="8" id="KW-1185">Reference proteome</keyword>
<dbReference type="PANTHER" id="PTHR47053">
    <property type="entry name" value="MUREIN DD-ENDOPEPTIDASE MEPH-RELATED"/>
    <property type="match status" value="1"/>
</dbReference>
<reference evidence="7 8" key="1">
    <citation type="submission" date="2021-05" db="EMBL/GenBank/DDBJ databases">
        <title>Kineosporia and Streptomyces sp. nov. two new marine actinobacteria isolated from Coral.</title>
        <authorList>
            <person name="Buangrab K."/>
            <person name="Sutthacheep M."/>
            <person name="Yeemin T."/>
            <person name="Harunari E."/>
            <person name="Igarashi Y."/>
            <person name="Kanchanasin P."/>
            <person name="Tanasupawat S."/>
            <person name="Phongsopitanun W."/>
        </authorList>
    </citation>
    <scope>NUCLEOTIDE SEQUENCE [LARGE SCALE GENOMIC DNA]</scope>
    <source>
        <strain evidence="7 8">J2-2</strain>
    </source>
</reference>
<evidence type="ECO:0000256" key="4">
    <source>
        <dbReference type="ARBA" id="ARBA00022807"/>
    </source>
</evidence>
<keyword evidence="3" id="KW-0378">Hydrolase</keyword>
<protein>
    <submittedName>
        <fullName evidence="7">C40 family peptidase</fullName>
    </submittedName>
</protein>